<protein>
    <submittedName>
        <fullName evidence="1">Uncharacterized protein</fullName>
    </submittedName>
</protein>
<reference evidence="1" key="1">
    <citation type="submission" date="2014-12" db="EMBL/GenBank/DDBJ databases">
        <title>Insight into the proteome of Arion vulgaris.</title>
        <authorList>
            <person name="Aradska J."/>
            <person name="Bulat T."/>
            <person name="Smidak R."/>
            <person name="Sarate P."/>
            <person name="Gangsoo J."/>
            <person name="Sialana F."/>
            <person name="Bilban M."/>
            <person name="Lubec G."/>
        </authorList>
    </citation>
    <scope>NUCLEOTIDE SEQUENCE</scope>
    <source>
        <tissue evidence="1">Skin</tissue>
    </source>
</reference>
<accession>A0A0B6YRG5</accession>
<organism evidence="1">
    <name type="scientific">Arion vulgaris</name>
    <dbReference type="NCBI Taxonomy" id="1028688"/>
    <lineage>
        <taxon>Eukaryota</taxon>
        <taxon>Metazoa</taxon>
        <taxon>Spiralia</taxon>
        <taxon>Lophotrochozoa</taxon>
        <taxon>Mollusca</taxon>
        <taxon>Gastropoda</taxon>
        <taxon>Heterobranchia</taxon>
        <taxon>Euthyneura</taxon>
        <taxon>Panpulmonata</taxon>
        <taxon>Eupulmonata</taxon>
        <taxon>Stylommatophora</taxon>
        <taxon>Helicina</taxon>
        <taxon>Arionoidea</taxon>
        <taxon>Arionidae</taxon>
        <taxon>Arion</taxon>
    </lineage>
</organism>
<dbReference type="EMBL" id="HACG01011872">
    <property type="protein sequence ID" value="CEK58737.1"/>
    <property type="molecule type" value="Transcribed_RNA"/>
</dbReference>
<proteinExistence type="predicted"/>
<name>A0A0B6YRG5_9EUPU</name>
<feature type="non-terminal residue" evidence="1">
    <location>
        <position position="74"/>
    </location>
</feature>
<gene>
    <name evidence="1" type="primary">ORF34045</name>
</gene>
<dbReference type="AlphaFoldDB" id="A0A0B6YRG5"/>
<feature type="non-terminal residue" evidence="1">
    <location>
        <position position="1"/>
    </location>
</feature>
<evidence type="ECO:0000313" key="1">
    <source>
        <dbReference type="EMBL" id="CEK58737.1"/>
    </source>
</evidence>
<sequence length="74" mass="8777">SDWDDYELSNNDNDEWSVGRVAMSIFGNLSDFEAVRTRRHRGETEDAPPLYPHRAMMYHECQVCLSRSLMRRRV</sequence>